<evidence type="ECO:0000256" key="1">
    <source>
        <dbReference type="SAM" id="SignalP"/>
    </source>
</evidence>
<feature type="signal peptide" evidence="1">
    <location>
        <begin position="1"/>
        <end position="23"/>
    </location>
</feature>
<feature type="chain" id="PRO_5009925517" description="Lipoprotein" evidence="1">
    <location>
        <begin position="24"/>
        <end position="54"/>
    </location>
</feature>
<keyword evidence="3" id="KW-1185">Reference proteome</keyword>
<evidence type="ECO:0000313" key="2">
    <source>
        <dbReference type="EMBL" id="SHL93682.1"/>
    </source>
</evidence>
<gene>
    <name evidence="2" type="ORF">SAMN05444398_107158</name>
</gene>
<dbReference type="PROSITE" id="PS51257">
    <property type="entry name" value="PROKAR_LIPOPROTEIN"/>
    <property type="match status" value="1"/>
</dbReference>
<protein>
    <recommendedName>
        <fullName evidence="4">Lipoprotein</fullName>
    </recommendedName>
</protein>
<keyword evidence="1" id="KW-0732">Signal</keyword>
<dbReference type="AlphaFoldDB" id="A0A1M7EPD5"/>
<evidence type="ECO:0008006" key="4">
    <source>
        <dbReference type="Google" id="ProtNLM"/>
    </source>
</evidence>
<dbReference type="RefSeq" id="WP_159437831.1">
    <property type="nucleotide sequence ID" value="NZ_BMLR01000007.1"/>
</dbReference>
<dbReference type="Proteomes" id="UP000183974">
    <property type="component" value="Unassembled WGS sequence"/>
</dbReference>
<name>A0A1M7EPD5_9RHOB</name>
<organism evidence="2 3">
    <name type="scientific">Roseovarius pacificus</name>
    <dbReference type="NCBI Taxonomy" id="337701"/>
    <lineage>
        <taxon>Bacteria</taxon>
        <taxon>Pseudomonadati</taxon>
        <taxon>Pseudomonadota</taxon>
        <taxon>Alphaproteobacteria</taxon>
        <taxon>Rhodobacterales</taxon>
        <taxon>Roseobacteraceae</taxon>
        <taxon>Roseovarius</taxon>
    </lineage>
</organism>
<accession>A0A1M7EPD5</accession>
<reference evidence="2 3" key="1">
    <citation type="submission" date="2016-11" db="EMBL/GenBank/DDBJ databases">
        <authorList>
            <person name="Jaros S."/>
            <person name="Januszkiewicz K."/>
            <person name="Wedrychowicz H."/>
        </authorList>
    </citation>
    <scope>NUCLEOTIDE SEQUENCE [LARGE SCALE GENOMIC DNA]</scope>
    <source>
        <strain evidence="2 3">DSM 29589</strain>
    </source>
</reference>
<evidence type="ECO:0000313" key="3">
    <source>
        <dbReference type="Proteomes" id="UP000183974"/>
    </source>
</evidence>
<sequence length="54" mass="5580">MSKFMKLLAILLAPALIASCANDDTYPISGEECAPGDPVQDMDAAELDCVPPAG</sequence>
<proteinExistence type="predicted"/>
<dbReference type="EMBL" id="FRBR01000007">
    <property type="protein sequence ID" value="SHL93682.1"/>
    <property type="molecule type" value="Genomic_DNA"/>
</dbReference>
<dbReference type="OrthoDB" id="7877034at2"/>